<proteinExistence type="predicted"/>
<organism evidence="2 3">
    <name type="scientific">Auxenochlorella protothecoides</name>
    <name type="common">Green microalga</name>
    <name type="synonym">Chlorella protothecoides</name>
    <dbReference type="NCBI Taxonomy" id="3075"/>
    <lineage>
        <taxon>Eukaryota</taxon>
        <taxon>Viridiplantae</taxon>
        <taxon>Chlorophyta</taxon>
        <taxon>core chlorophytes</taxon>
        <taxon>Trebouxiophyceae</taxon>
        <taxon>Chlorellales</taxon>
        <taxon>Chlorellaceae</taxon>
        <taxon>Auxenochlorella</taxon>
    </lineage>
</organism>
<name>A0A3M7KXS5_AUXPR</name>
<gene>
    <name evidence="2" type="ORF">APUTEX25_001707</name>
</gene>
<reference evidence="3" key="1">
    <citation type="journal article" date="2018" name="Algal Res.">
        <title>Characterization of plant carbon substrate utilization by Auxenochlorella protothecoides.</title>
        <authorList>
            <person name="Vogler B.W."/>
            <person name="Starkenburg S.R."/>
            <person name="Sudasinghe N."/>
            <person name="Schambach J.Y."/>
            <person name="Rollin J.A."/>
            <person name="Pattathil S."/>
            <person name="Barry A.N."/>
        </authorList>
    </citation>
    <scope>NUCLEOTIDE SEQUENCE [LARGE SCALE GENOMIC DNA]</scope>
    <source>
        <strain evidence="3">UTEX 25</strain>
    </source>
</reference>
<sequence>MGGAIVLDPLTAAAWQGNNAGRLFGDVRADSLTRRQAQLDQLRAERQAAEAEARLAARAAAAAREGSGAAHPQQADSAERGPAQPIVS</sequence>
<evidence type="ECO:0000313" key="2">
    <source>
        <dbReference type="EMBL" id="RMZ54535.1"/>
    </source>
</evidence>
<accession>A0A3M7KXS5</accession>
<protein>
    <recommendedName>
        <fullName evidence="4">CBF1-interacting co-repressor CIR N-terminal domain-containing protein</fullName>
    </recommendedName>
</protein>
<comment type="caution">
    <text evidence="2">The sequence shown here is derived from an EMBL/GenBank/DDBJ whole genome shotgun (WGS) entry which is preliminary data.</text>
</comment>
<evidence type="ECO:0000256" key="1">
    <source>
        <dbReference type="SAM" id="MobiDB-lite"/>
    </source>
</evidence>
<dbReference type="AlphaFoldDB" id="A0A3M7KXS5"/>
<evidence type="ECO:0008006" key="4">
    <source>
        <dbReference type="Google" id="ProtNLM"/>
    </source>
</evidence>
<dbReference type="Proteomes" id="UP000279271">
    <property type="component" value="Unassembled WGS sequence"/>
</dbReference>
<evidence type="ECO:0000313" key="3">
    <source>
        <dbReference type="Proteomes" id="UP000279271"/>
    </source>
</evidence>
<feature type="region of interest" description="Disordered" evidence="1">
    <location>
        <begin position="58"/>
        <end position="88"/>
    </location>
</feature>
<dbReference type="EMBL" id="QOKY01000178">
    <property type="protein sequence ID" value="RMZ54535.1"/>
    <property type="molecule type" value="Genomic_DNA"/>
</dbReference>